<feature type="region of interest" description="Disordered" evidence="1">
    <location>
        <begin position="1"/>
        <end position="21"/>
    </location>
</feature>
<evidence type="ECO:0000313" key="3">
    <source>
        <dbReference type="Proteomes" id="UP000005226"/>
    </source>
</evidence>
<organism evidence="2 3">
    <name type="scientific">Takifugu rubripes</name>
    <name type="common">Japanese pufferfish</name>
    <name type="synonym">Fugu rubripes</name>
    <dbReference type="NCBI Taxonomy" id="31033"/>
    <lineage>
        <taxon>Eukaryota</taxon>
        <taxon>Metazoa</taxon>
        <taxon>Chordata</taxon>
        <taxon>Craniata</taxon>
        <taxon>Vertebrata</taxon>
        <taxon>Euteleostomi</taxon>
        <taxon>Actinopterygii</taxon>
        <taxon>Neopterygii</taxon>
        <taxon>Teleostei</taxon>
        <taxon>Neoteleostei</taxon>
        <taxon>Acanthomorphata</taxon>
        <taxon>Eupercaria</taxon>
        <taxon>Tetraodontiformes</taxon>
        <taxon>Tetradontoidea</taxon>
        <taxon>Tetraodontidae</taxon>
        <taxon>Takifugu</taxon>
    </lineage>
</organism>
<proteinExistence type="predicted"/>
<evidence type="ECO:0000256" key="1">
    <source>
        <dbReference type="SAM" id="MobiDB-lite"/>
    </source>
</evidence>
<dbReference type="InParanoid" id="A0A3B5KBV5"/>
<keyword evidence="3" id="KW-1185">Reference proteome</keyword>
<reference evidence="2 3" key="1">
    <citation type="journal article" date="2011" name="Genome Biol. Evol.">
        <title>Integration of the genetic map and genome assembly of fugu facilitates insights into distinct features of genome evolution in teleosts and mammals.</title>
        <authorList>
            <person name="Kai W."/>
            <person name="Kikuchi K."/>
            <person name="Tohari S."/>
            <person name="Chew A.K."/>
            <person name="Tay A."/>
            <person name="Fujiwara A."/>
            <person name="Hosoya S."/>
            <person name="Suetake H."/>
            <person name="Naruse K."/>
            <person name="Brenner S."/>
            <person name="Suzuki Y."/>
            <person name="Venkatesh B."/>
        </authorList>
    </citation>
    <scope>NUCLEOTIDE SEQUENCE [LARGE SCALE GENOMIC DNA]</scope>
</reference>
<dbReference type="Proteomes" id="UP000005226">
    <property type="component" value="Chromosome 1"/>
</dbReference>
<dbReference type="AlphaFoldDB" id="A0A3B5KBV5"/>
<name>A0A3B5KBV5_TAKRU</name>
<sequence>QRHSNYLLHSSNGSSELSPQSLSTSHFQLWGMQRPLRHLNCPGRQSFSPSHCHDSGMQRLFAHCQWWFSHWWVSTRSSSEPSGQSWLLLHRKCGLVQFPSLH</sequence>
<evidence type="ECO:0000313" key="2">
    <source>
        <dbReference type="Ensembl" id="ENSTRUP00000053481.2"/>
    </source>
</evidence>
<reference evidence="2" key="3">
    <citation type="submission" date="2025-09" db="UniProtKB">
        <authorList>
            <consortium name="Ensembl"/>
        </authorList>
    </citation>
    <scope>IDENTIFICATION</scope>
</reference>
<protein>
    <submittedName>
        <fullName evidence="2">Uncharacterized protein</fullName>
    </submittedName>
</protein>
<reference evidence="2" key="2">
    <citation type="submission" date="2025-08" db="UniProtKB">
        <authorList>
            <consortium name="Ensembl"/>
        </authorList>
    </citation>
    <scope>IDENTIFICATION</scope>
</reference>
<accession>A0A3B5KBV5</accession>
<feature type="compositionally biased region" description="Low complexity" evidence="1">
    <location>
        <begin position="10"/>
        <end position="21"/>
    </location>
</feature>
<dbReference type="Ensembl" id="ENSTRUT00000054887.2">
    <property type="protein sequence ID" value="ENSTRUP00000053481.2"/>
    <property type="gene ID" value="ENSTRUG00000023079.2"/>
</dbReference>